<dbReference type="PROSITE" id="PS51257">
    <property type="entry name" value="PROKAR_LIPOPROTEIN"/>
    <property type="match status" value="1"/>
</dbReference>
<comment type="subunit">
    <text evidence="3 13">Monomer.</text>
</comment>
<dbReference type="PROSITE" id="PS00206">
    <property type="entry name" value="TRANSFERRIN_LIKE_2"/>
    <property type="match status" value="2"/>
</dbReference>
<feature type="binding site" evidence="14">
    <location>
        <position position="133"/>
    </location>
    <ligand>
        <name>hydrogencarbonate</name>
        <dbReference type="ChEBI" id="CHEBI:17544"/>
        <label>1</label>
    </ligand>
</feature>
<feature type="disulfide bond" evidence="16">
    <location>
        <begin position="497"/>
        <end position="510"/>
    </location>
</feature>
<dbReference type="Gene3D" id="3.40.190.10">
    <property type="entry name" value="Periplasmic binding protein-like II"/>
    <property type="match status" value="4"/>
</dbReference>
<evidence type="ECO:0000256" key="16">
    <source>
        <dbReference type="PIRSR" id="PIRSR002549-4"/>
    </source>
</evidence>
<feature type="disulfide bond" evidence="16">
    <location>
        <begin position="486"/>
        <end position="500"/>
    </location>
</feature>
<feature type="disulfide bond" evidence="16">
    <location>
        <begin position="170"/>
        <end position="184"/>
    </location>
</feature>
<feature type="domain" description="Transferrin-like" evidence="18">
    <location>
        <begin position="340"/>
        <end position="667"/>
    </location>
</feature>
<dbReference type="MEROPS" id="S60.970"/>
<keyword evidence="17" id="KW-0732">Signal</keyword>
<evidence type="ECO:0000256" key="17">
    <source>
        <dbReference type="SAM" id="SignalP"/>
    </source>
</evidence>
<comment type="subcellular location">
    <subcellularLocation>
        <location evidence="2 13">Secreted</location>
    </subcellularLocation>
</comment>
<reference evidence="19" key="1">
    <citation type="submission" date="2009-11" db="EMBL/GenBank/DDBJ databases">
        <title>Characterization of serotransferrin precursor (SroTP) cDNA from olive flounder (Paralichthys olivaceus).</title>
        <authorList>
            <person name="Lee J."/>
            <person name="Arockiaraj J."/>
        </authorList>
    </citation>
    <scope>NUCLEOTIDE SEQUENCE</scope>
</reference>
<feature type="chain" id="PRO_5003046279" description="Serotransferrin" evidence="17">
    <location>
        <begin position="20"/>
        <end position="686"/>
    </location>
</feature>
<feature type="binding site" evidence="15">
    <location>
        <position position="72"/>
    </location>
    <ligand>
        <name>Fe(3+)</name>
        <dbReference type="ChEBI" id="CHEBI:29034"/>
        <label>1</label>
    </ligand>
</feature>
<feature type="disulfide bond" evidence="16">
    <location>
        <begin position="476"/>
        <end position="668"/>
    </location>
</feature>
<dbReference type="PROSITE" id="PS00207">
    <property type="entry name" value="TRANSFERRIN_LIKE_3"/>
    <property type="match status" value="1"/>
</dbReference>
<evidence type="ECO:0000259" key="18">
    <source>
        <dbReference type="PROSITE" id="PS51408"/>
    </source>
</evidence>
<dbReference type="PRINTS" id="PR00422">
    <property type="entry name" value="TRANSFERRIN"/>
</dbReference>
<evidence type="ECO:0000256" key="6">
    <source>
        <dbReference type="ARBA" id="ARBA00022496"/>
    </source>
</evidence>
<gene>
    <name evidence="19" type="primary">SroTP</name>
</gene>
<keyword evidence="11 13" id="KW-0406">Ion transport</keyword>
<feature type="binding site" evidence="14">
    <location>
        <position position="461"/>
    </location>
    <ligand>
        <name>hydrogencarbonate</name>
        <dbReference type="ChEBI" id="CHEBI:17544"/>
        <label>1</label>
    </ligand>
</feature>
<dbReference type="SUPFAM" id="SSF53850">
    <property type="entry name" value="Periplasmic binding protein-like II"/>
    <property type="match status" value="2"/>
</dbReference>
<evidence type="ECO:0000256" key="1">
    <source>
        <dbReference type="ARBA" id="ARBA00002831"/>
    </source>
</evidence>
<dbReference type="PIRSF" id="PIRSF002549">
    <property type="entry name" value="Transferrin"/>
    <property type="match status" value="1"/>
</dbReference>
<feature type="binding site" evidence="14">
    <location>
        <position position="458"/>
    </location>
    <ligand>
        <name>hydrogencarbonate</name>
        <dbReference type="ChEBI" id="CHEBI:17544"/>
        <label>1</label>
    </ligand>
</feature>
<keyword evidence="10 13" id="KW-0408">Iron</keyword>
<dbReference type="InterPro" id="IPR016357">
    <property type="entry name" value="Transferrin"/>
</dbReference>
<feature type="disulfide bond" evidence="16">
    <location>
        <begin position="36"/>
        <end position="48"/>
    </location>
</feature>
<protein>
    <recommendedName>
        <fullName evidence="4 13">Serotransferrin</fullName>
    </recommendedName>
</protein>
<evidence type="ECO:0000256" key="14">
    <source>
        <dbReference type="PIRSR" id="PIRSR002549-2"/>
    </source>
</evidence>
<comment type="similarity">
    <text evidence="13">Belongs to the transferrin family.</text>
</comment>
<feature type="disulfide bond" evidence="16">
    <location>
        <begin position="125"/>
        <end position="206"/>
    </location>
</feature>
<dbReference type="GO" id="GO:0019731">
    <property type="term" value="P:antibacterial humoral response"/>
    <property type="evidence" value="ECO:0007669"/>
    <property type="project" value="TreeGrafter"/>
</dbReference>
<feature type="binding site" evidence="15">
    <location>
        <position position="256"/>
    </location>
    <ligand>
        <name>Fe(3+)</name>
        <dbReference type="ChEBI" id="CHEBI:29034"/>
        <label>1</label>
    </ligand>
</feature>
<dbReference type="GO" id="GO:0005615">
    <property type="term" value="C:extracellular space"/>
    <property type="evidence" value="ECO:0007669"/>
    <property type="project" value="InterPro"/>
</dbReference>
<dbReference type="GO" id="GO:0046872">
    <property type="term" value="F:metal ion binding"/>
    <property type="evidence" value="ECO:0007669"/>
    <property type="project" value="UniProtKB-KW"/>
</dbReference>
<feature type="disulfide bond" evidence="16">
    <location>
        <begin position="353"/>
        <end position="370"/>
    </location>
</feature>
<feature type="disulfide bond" evidence="16">
    <location>
        <begin position="234"/>
        <end position="248"/>
    </location>
</feature>
<dbReference type="EMBL" id="GU186842">
    <property type="protein sequence ID" value="ACZ92269.1"/>
    <property type="molecule type" value="mRNA"/>
</dbReference>
<evidence type="ECO:0000256" key="11">
    <source>
        <dbReference type="ARBA" id="ARBA00023065"/>
    </source>
</evidence>
<feature type="binding site" evidence="14">
    <location>
        <position position="454"/>
    </location>
    <ligand>
        <name>hydrogencarbonate</name>
        <dbReference type="ChEBI" id="CHEBI:17544"/>
        <label>1</label>
    </ligand>
</feature>
<feature type="binding site" evidence="15">
    <location>
        <position position="429"/>
    </location>
    <ligand>
        <name>Fe(3+)</name>
        <dbReference type="ChEBI" id="CHEBI:29034"/>
        <label>1</label>
    </ligand>
</feature>
<evidence type="ECO:0000256" key="13">
    <source>
        <dbReference type="PIRNR" id="PIRNR002549"/>
    </source>
</evidence>
<dbReference type="PANTHER" id="PTHR11485:SF31">
    <property type="entry name" value="SEROTRANSFERRIN"/>
    <property type="match status" value="1"/>
</dbReference>
<evidence type="ECO:0000256" key="7">
    <source>
        <dbReference type="ARBA" id="ARBA00022525"/>
    </source>
</evidence>
<feature type="binding site" evidence="15">
    <location>
        <position position="589"/>
    </location>
    <ligand>
        <name>Fe(3+)</name>
        <dbReference type="ChEBI" id="CHEBI:29034"/>
        <label>1</label>
    </ligand>
</feature>
<dbReference type="FunFam" id="3.40.190.10:FF:000095">
    <property type="entry name" value="Lactotransferrin"/>
    <property type="match status" value="2"/>
</dbReference>
<organism evidence="19">
    <name type="scientific">Paralichthys olivaceus</name>
    <name type="common">Bastard halibut</name>
    <name type="synonym">Hippoglossus olivaceus</name>
    <dbReference type="NCBI Taxonomy" id="8255"/>
    <lineage>
        <taxon>Eukaryota</taxon>
        <taxon>Metazoa</taxon>
        <taxon>Chordata</taxon>
        <taxon>Craniata</taxon>
        <taxon>Vertebrata</taxon>
        <taxon>Euteleostomi</taxon>
        <taxon>Actinopterygii</taxon>
        <taxon>Neopterygii</taxon>
        <taxon>Teleostei</taxon>
        <taxon>Neoteleostei</taxon>
        <taxon>Acanthomorphata</taxon>
        <taxon>Carangaria</taxon>
        <taxon>Pleuronectiformes</taxon>
        <taxon>Pleuronectoidei</taxon>
        <taxon>Paralichthyidae</taxon>
        <taxon>Paralichthys</taxon>
    </lineage>
</organism>
<dbReference type="SMART" id="SM00094">
    <property type="entry name" value="TR_FER"/>
    <property type="match status" value="2"/>
</dbReference>
<feature type="disulfide bond" evidence="16">
    <location>
        <begin position="452"/>
        <end position="527"/>
    </location>
</feature>
<evidence type="ECO:0000256" key="10">
    <source>
        <dbReference type="ARBA" id="ARBA00023004"/>
    </source>
</evidence>
<evidence type="ECO:0000256" key="3">
    <source>
        <dbReference type="ARBA" id="ARBA00011245"/>
    </source>
</evidence>
<feature type="disulfide bond" evidence="16">
    <location>
        <begin position="181"/>
        <end position="188"/>
    </location>
</feature>
<dbReference type="PROSITE" id="PS00205">
    <property type="entry name" value="TRANSFERRIN_LIKE_1"/>
    <property type="match status" value="2"/>
</dbReference>
<name>D3JIA6_PAROL</name>
<comment type="function">
    <text evidence="1">Transferrins are iron binding transport proteins which can bind two Fe(3+) ions in association with the binding of an anion, usually bicarbonate.</text>
</comment>
<dbReference type="InterPro" id="IPR018195">
    <property type="entry name" value="Transferrin_Fe_BS"/>
</dbReference>
<dbReference type="PROSITE" id="PS51408">
    <property type="entry name" value="TRANSFERRIN_LIKE_4"/>
    <property type="match status" value="2"/>
</dbReference>
<feature type="disulfide bond" evidence="16">
    <location>
        <begin position="404"/>
        <end position="679"/>
    </location>
</feature>
<accession>D3JIA6</accession>
<evidence type="ECO:0000256" key="5">
    <source>
        <dbReference type="ARBA" id="ARBA00022448"/>
    </source>
</evidence>
<dbReference type="GO" id="GO:0006826">
    <property type="term" value="P:iron ion transport"/>
    <property type="evidence" value="ECO:0007669"/>
    <property type="project" value="UniProtKB-KW"/>
</dbReference>
<dbReference type="GO" id="GO:0005769">
    <property type="term" value="C:early endosome"/>
    <property type="evidence" value="ECO:0007669"/>
    <property type="project" value="TreeGrafter"/>
</dbReference>
<feature type="binding site" evidence="15">
    <location>
        <position position="102"/>
    </location>
    <ligand>
        <name>Fe(3+)</name>
        <dbReference type="ChEBI" id="CHEBI:29034"/>
        <label>1</label>
    </ligand>
</feature>
<feature type="disulfide bond" evidence="16">
    <location>
        <begin position="26"/>
        <end position="57"/>
    </location>
</feature>
<feature type="binding site" evidence="14">
    <location>
        <position position="131"/>
    </location>
    <ligand>
        <name>hydrogencarbonate</name>
        <dbReference type="ChEBI" id="CHEBI:17544"/>
        <label>1</label>
    </ligand>
</feature>
<feature type="binding site" evidence="15">
    <location>
        <position position="200"/>
    </location>
    <ligand>
        <name>Fe(3+)</name>
        <dbReference type="ChEBI" id="CHEBI:29034"/>
        <label>1</label>
    </ligand>
</feature>
<evidence type="ECO:0000256" key="12">
    <source>
        <dbReference type="ARBA" id="ARBA00023157"/>
    </source>
</evidence>
<proteinExistence type="evidence at transcript level"/>
<keyword evidence="7 13" id="KW-0964">Secreted</keyword>
<dbReference type="GO" id="GO:0005886">
    <property type="term" value="C:plasma membrane"/>
    <property type="evidence" value="ECO:0007669"/>
    <property type="project" value="TreeGrafter"/>
</dbReference>
<evidence type="ECO:0000256" key="2">
    <source>
        <dbReference type="ARBA" id="ARBA00004613"/>
    </source>
</evidence>
<feature type="binding site" evidence="14">
    <location>
        <position position="134"/>
    </location>
    <ligand>
        <name>hydrogencarbonate</name>
        <dbReference type="ChEBI" id="CHEBI:17544"/>
        <label>1</label>
    </ligand>
</feature>
<keyword evidence="9" id="KW-0677">Repeat</keyword>
<dbReference type="Pfam" id="PF00405">
    <property type="entry name" value="Transferrin"/>
    <property type="match status" value="2"/>
</dbReference>
<feature type="binding site" evidence="15">
    <location>
        <position position="521"/>
    </location>
    <ligand>
        <name>Fe(3+)</name>
        <dbReference type="ChEBI" id="CHEBI:29034"/>
        <label>2</label>
    </ligand>
</feature>
<feature type="binding site" evidence="14">
    <location>
        <position position="127"/>
    </location>
    <ligand>
        <name>hydrogencarbonate</name>
        <dbReference type="ChEBI" id="CHEBI:17544"/>
        <label>1</label>
    </ligand>
</feature>
<feature type="binding site" evidence="15">
    <location>
        <position position="394"/>
    </location>
    <ligand>
        <name>Fe(3+)</name>
        <dbReference type="ChEBI" id="CHEBI:29034"/>
        <label>1</label>
    </ligand>
</feature>
<comment type="function">
    <text evidence="13">Transferrins are iron binding transport proteins which bind Fe(3+) ion in association with the binding of an anion, usually bicarbonate.</text>
</comment>
<evidence type="ECO:0000256" key="4">
    <source>
        <dbReference type="ARBA" id="ARBA00016768"/>
    </source>
</evidence>
<keyword evidence="6 13" id="KW-0410">Iron transport</keyword>
<sequence>MKPLLLLPLLGCLATIASCIDTVKWCVTSTKENLKCTALAAAAPVFSCVARASITDCLTAIKAGEADAITLDGGEIYTAGLDEYKLHPIIAEQYGTSTDTCYYAVAVAKKNTGFGLHQLMGKKSCHTGVGKSAGWNIPIGTLLSMDFIKWKGSDDKKLEEVVGEFFHSSCAPGATDSANLCKLCIGDCSKSSETEPYYNYHGAFQCLKDGKGDVAFVKHLTVPEEEKNDYELLCKDNTRKPIDQFENCNLAKVPSHAVVTRKDNEELAQFIWQSLSSVKNFNLFSSTPYGGKNLMFKDSTTTLVQLPLNVDHTMYLGPHYLESVKALKKVNIPSTTSDAMKWCAVGRSESDKCDSWSVASLVQDGTTIDCIKGNTVDDCLKKIMHKEADAMAVDGGQVYTAGKCGLVPAMVEQYDQGQCSAPGAAGSYYYAVAVIKKGSGVTWENLRNKRSCHTGIGRNAGWNIPMGLIYEQTKNCNFSAFFSSSCAPGADPSSQLCAQCAGNDESINKCKASNEERYYGYAGAFRCLAEGKGDVAFVKHSIVKENTDGQGPEWAKAFLSSDYELICPSKGPVSVENFMSCNLAKVNAHAVVTRPEIRTKVVTFLNNQQSHFGNSASEESFKMFTSPDGENLLFKYSTKCLQEIPAHLDYKGFLGQEYMTVMSSLRTCKESTSDLEQLCTYNMCQT</sequence>
<keyword evidence="5 13" id="KW-0813">Transport</keyword>
<keyword evidence="12 16" id="KW-1015">Disulfide bond</keyword>
<evidence type="ECO:0000313" key="19">
    <source>
        <dbReference type="EMBL" id="ACZ92269.1"/>
    </source>
</evidence>
<evidence type="ECO:0000256" key="15">
    <source>
        <dbReference type="PIRSR" id="PIRSR002549-3"/>
    </source>
</evidence>
<feature type="disulfide bond" evidence="16">
    <location>
        <begin position="343"/>
        <end position="379"/>
    </location>
</feature>
<dbReference type="GO" id="GO:0055037">
    <property type="term" value="C:recycling endosome"/>
    <property type="evidence" value="ECO:0007669"/>
    <property type="project" value="TreeGrafter"/>
</dbReference>
<dbReference type="InterPro" id="IPR001156">
    <property type="entry name" value="Transferrin-like_dom"/>
</dbReference>
<feature type="disulfide bond" evidence="16">
    <location>
        <begin position="567"/>
        <end position="581"/>
    </location>
</feature>
<evidence type="ECO:0000256" key="9">
    <source>
        <dbReference type="ARBA" id="ARBA00022737"/>
    </source>
</evidence>
<keyword evidence="8 13" id="KW-0479">Metal-binding</keyword>
<feature type="binding site" evidence="14">
    <location>
        <position position="460"/>
    </location>
    <ligand>
        <name>hydrogencarbonate</name>
        <dbReference type="ChEBI" id="CHEBI:17544"/>
        <label>1</label>
    </ligand>
</feature>
<dbReference type="PANTHER" id="PTHR11485">
    <property type="entry name" value="TRANSFERRIN"/>
    <property type="match status" value="1"/>
</dbReference>
<feature type="domain" description="Transferrin-like" evidence="18">
    <location>
        <begin position="23"/>
        <end position="329"/>
    </location>
</feature>
<feature type="signal peptide" evidence="17">
    <location>
        <begin position="1"/>
        <end position="19"/>
    </location>
</feature>
<evidence type="ECO:0000256" key="8">
    <source>
        <dbReference type="ARBA" id="ARBA00022723"/>
    </source>
</evidence>
<dbReference type="AlphaFoldDB" id="D3JIA6"/>